<sequence length="602" mass="65614">MSDTSRDAFGHDSPGSGDLHDWGDSGTTPCIGIDLGTTHSLASYFVDGQPKLIPTAHGGFLTPSVVGVLPGGEIVVGQTAKELRVTDPESCAWCFKRFMGQDRRIALGKKEFTPHELSSLVLRSLKNDATAALGVEVTDAVITVPAYFNDHARQATRLAGEMAGLNVRRMINEPTAAALVYGFHQRDEEKNLVVIDLGGGTFDVTVMEVFEGTLEIRSSAGESMLGGEDFTDRIVSEVLSAENARLEIAELNDALRVARLRSECETAKRTLAEHDEAHIRVPDADGKYGDKPKRFRIDRKVFAKLCDPLLQRITGPIARALRDAEMKTSEIDDVILVGGATRMNLLRDFVAEYFGKPPVMKHNPDEVVALGAAVQAALIGQDAAVDDMVMTDVCPFTMGVEVVRELGGQVRDGYFSPVLHRNSTIPISKEQVFSTVADNQTSVTVNVYQGDARKVADNVLLGSLEVSPLPPGPAGSPFFIRFTYDISGVLEVEAYRPGGKKFRTVLTNHVQGLSPKSVEAAKRRISEMKFYPREDLSNQQLARYAERMIGELHPTQREQLDGALDAYEAAMNRADRAEFDAARNHLLMCLSALGLDPNGENA</sequence>
<dbReference type="InterPro" id="IPR043129">
    <property type="entry name" value="ATPase_NBD"/>
</dbReference>
<evidence type="ECO:0000256" key="7">
    <source>
        <dbReference type="SAM" id="MobiDB-lite"/>
    </source>
</evidence>
<dbReference type="Gene3D" id="2.60.34.10">
    <property type="entry name" value="Substrate Binding Domain Of DNAk, Chain A, domain 1"/>
    <property type="match status" value="1"/>
</dbReference>
<dbReference type="Gene3D" id="3.90.640.10">
    <property type="entry name" value="Actin, Chain A, domain 4"/>
    <property type="match status" value="1"/>
</dbReference>
<evidence type="ECO:0000256" key="3">
    <source>
        <dbReference type="ARBA" id="ARBA00022840"/>
    </source>
</evidence>
<keyword evidence="2 5" id="KW-0547">Nucleotide-binding</keyword>
<keyword evidence="3 5" id="KW-0067">ATP-binding</keyword>
<dbReference type="SUPFAM" id="SSF53067">
    <property type="entry name" value="Actin-like ATPase domain"/>
    <property type="match status" value="2"/>
</dbReference>
<evidence type="ECO:0000256" key="1">
    <source>
        <dbReference type="ARBA" id="ARBA00007381"/>
    </source>
</evidence>
<dbReference type="InterPro" id="IPR029047">
    <property type="entry name" value="HSP70_peptide-bd_sf"/>
</dbReference>
<dbReference type="PROSITE" id="PS00297">
    <property type="entry name" value="HSP70_1"/>
    <property type="match status" value="1"/>
</dbReference>
<evidence type="ECO:0000256" key="2">
    <source>
        <dbReference type="ARBA" id="ARBA00022741"/>
    </source>
</evidence>
<accession>A0A5C5ZXR5</accession>
<comment type="similarity">
    <text evidence="1 5">Belongs to the heat shock protein 70 family.</text>
</comment>
<dbReference type="Gene3D" id="3.30.420.40">
    <property type="match status" value="2"/>
</dbReference>
<dbReference type="PRINTS" id="PR00301">
    <property type="entry name" value="HEATSHOCK70"/>
</dbReference>
<protein>
    <submittedName>
        <fullName evidence="8">Chaperone protein HscC</fullName>
    </submittedName>
</protein>
<dbReference type="Pfam" id="PF00012">
    <property type="entry name" value="HSP70"/>
    <property type="match status" value="1"/>
</dbReference>
<dbReference type="GO" id="GO:0005524">
    <property type="term" value="F:ATP binding"/>
    <property type="evidence" value="ECO:0007669"/>
    <property type="project" value="UniProtKB-KW"/>
</dbReference>
<dbReference type="InterPro" id="IPR013126">
    <property type="entry name" value="Hsp_70_fam"/>
</dbReference>
<feature type="compositionally biased region" description="Basic and acidic residues" evidence="7">
    <location>
        <begin position="1"/>
        <end position="10"/>
    </location>
</feature>
<name>A0A5C5ZXR5_9BACT</name>
<reference evidence="8 9" key="1">
    <citation type="submission" date="2019-02" db="EMBL/GenBank/DDBJ databases">
        <title>Deep-cultivation of Planctomycetes and their phenomic and genomic characterization uncovers novel biology.</title>
        <authorList>
            <person name="Wiegand S."/>
            <person name="Jogler M."/>
            <person name="Boedeker C."/>
            <person name="Pinto D."/>
            <person name="Vollmers J."/>
            <person name="Rivas-Marin E."/>
            <person name="Kohn T."/>
            <person name="Peeters S.H."/>
            <person name="Heuer A."/>
            <person name="Rast P."/>
            <person name="Oberbeckmann S."/>
            <person name="Bunk B."/>
            <person name="Jeske O."/>
            <person name="Meyerdierks A."/>
            <person name="Storesund J.E."/>
            <person name="Kallscheuer N."/>
            <person name="Luecker S."/>
            <person name="Lage O.M."/>
            <person name="Pohl T."/>
            <person name="Merkel B.J."/>
            <person name="Hornburger P."/>
            <person name="Mueller R.-W."/>
            <person name="Bruemmer F."/>
            <person name="Labrenz M."/>
            <person name="Spormann A.M."/>
            <person name="Op Den Camp H."/>
            <person name="Overmann J."/>
            <person name="Amann R."/>
            <person name="Jetten M.S.M."/>
            <person name="Mascher T."/>
            <person name="Medema M.H."/>
            <person name="Devos D.P."/>
            <person name="Kaster A.-K."/>
            <person name="Ovreas L."/>
            <person name="Rohde M."/>
            <person name="Galperin M.Y."/>
            <person name="Jogler C."/>
        </authorList>
    </citation>
    <scope>NUCLEOTIDE SEQUENCE [LARGE SCALE GENOMIC DNA]</scope>
    <source>
        <strain evidence="8 9">Pla100</strain>
    </source>
</reference>
<dbReference type="Proteomes" id="UP000316213">
    <property type="component" value="Unassembled WGS sequence"/>
</dbReference>
<evidence type="ECO:0000256" key="4">
    <source>
        <dbReference type="ARBA" id="ARBA00023186"/>
    </source>
</evidence>
<comment type="caution">
    <text evidence="8">The sequence shown here is derived from an EMBL/GenBank/DDBJ whole genome shotgun (WGS) entry which is preliminary data.</text>
</comment>
<dbReference type="OrthoDB" id="9766019at2"/>
<evidence type="ECO:0000256" key="5">
    <source>
        <dbReference type="RuleBase" id="RU003322"/>
    </source>
</evidence>
<dbReference type="PROSITE" id="PS00329">
    <property type="entry name" value="HSP70_2"/>
    <property type="match status" value="1"/>
</dbReference>
<dbReference type="FunFam" id="3.30.420.40:FF:000144">
    <property type="entry name" value="Molecular chaperone HscC"/>
    <property type="match status" value="1"/>
</dbReference>
<keyword evidence="6" id="KW-0175">Coiled coil</keyword>
<gene>
    <name evidence="8" type="primary">hscC</name>
    <name evidence="8" type="ORF">Pla100_49760</name>
</gene>
<evidence type="ECO:0000313" key="9">
    <source>
        <dbReference type="Proteomes" id="UP000316213"/>
    </source>
</evidence>
<feature type="region of interest" description="Disordered" evidence="7">
    <location>
        <begin position="1"/>
        <end position="23"/>
    </location>
</feature>
<dbReference type="EMBL" id="SJPM01000013">
    <property type="protein sequence ID" value="TWT91936.1"/>
    <property type="molecule type" value="Genomic_DNA"/>
</dbReference>
<organism evidence="8 9">
    <name type="scientific">Neorhodopirellula pilleata</name>
    <dbReference type="NCBI Taxonomy" id="2714738"/>
    <lineage>
        <taxon>Bacteria</taxon>
        <taxon>Pseudomonadati</taxon>
        <taxon>Planctomycetota</taxon>
        <taxon>Planctomycetia</taxon>
        <taxon>Pirellulales</taxon>
        <taxon>Pirellulaceae</taxon>
        <taxon>Neorhodopirellula</taxon>
    </lineage>
</organism>
<dbReference type="GO" id="GO:0140662">
    <property type="term" value="F:ATP-dependent protein folding chaperone"/>
    <property type="evidence" value="ECO:0007669"/>
    <property type="project" value="InterPro"/>
</dbReference>
<dbReference type="SUPFAM" id="SSF100920">
    <property type="entry name" value="Heat shock protein 70kD (HSP70), peptide-binding domain"/>
    <property type="match status" value="1"/>
</dbReference>
<keyword evidence="9" id="KW-1185">Reference proteome</keyword>
<evidence type="ECO:0000313" key="8">
    <source>
        <dbReference type="EMBL" id="TWT91936.1"/>
    </source>
</evidence>
<dbReference type="FunFam" id="3.90.640.10:FF:000003">
    <property type="entry name" value="Molecular chaperone DnaK"/>
    <property type="match status" value="1"/>
</dbReference>
<dbReference type="PANTHER" id="PTHR19375">
    <property type="entry name" value="HEAT SHOCK PROTEIN 70KDA"/>
    <property type="match status" value="1"/>
</dbReference>
<dbReference type="AlphaFoldDB" id="A0A5C5ZXR5"/>
<keyword evidence="4" id="KW-0143">Chaperone</keyword>
<feature type="coiled-coil region" evidence="6">
    <location>
        <begin position="241"/>
        <end position="277"/>
    </location>
</feature>
<dbReference type="RefSeq" id="WP_146580925.1">
    <property type="nucleotide sequence ID" value="NZ_SJPM01000013.1"/>
</dbReference>
<evidence type="ECO:0000256" key="6">
    <source>
        <dbReference type="SAM" id="Coils"/>
    </source>
</evidence>
<proteinExistence type="inferred from homology"/>
<dbReference type="InterPro" id="IPR018181">
    <property type="entry name" value="Heat_shock_70_CS"/>
</dbReference>